<gene>
    <name evidence="5" type="ORF">E1263_30200</name>
</gene>
<dbReference type="Proteomes" id="UP000295124">
    <property type="component" value="Unassembled WGS sequence"/>
</dbReference>
<dbReference type="InterPro" id="IPR050708">
    <property type="entry name" value="T6SS_VgrG/RHS"/>
</dbReference>
<proteinExistence type="predicted"/>
<dbReference type="EMBL" id="SMKX01000115">
    <property type="protein sequence ID" value="TDD51358.1"/>
    <property type="molecule type" value="Genomic_DNA"/>
</dbReference>
<evidence type="ECO:0000256" key="3">
    <source>
        <dbReference type="SAM" id="SignalP"/>
    </source>
</evidence>
<dbReference type="InterPro" id="IPR031325">
    <property type="entry name" value="RHS_repeat"/>
</dbReference>
<evidence type="ECO:0000259" key="4">
    <source>
        <dbReference type="Pfam" id="PF25023"/>
    </source>
</evidence>
<dbReference type="PANTHER" id="PTHR32305">
    <property type="match status" value="1"/>
</dbReference>
<dbReference type="RefSeq" id="WP_132173504.1">
    <property type="nucleotide sequence ID" value="NZ_SMKX01000115.1"/>
</dbReference>
<dbReference type="NCBIfam" id="TIGR01643">
    <property type="entry name" value="YD_repeat_2x"/>
    <property type="match status" value="2"/>
</dbReference>
<dbReference type="NCBIfam" id="TIGR03696">
    <property type="entry name" value="Rhs_assc_core"/>
    <property type="match status" value="1"/>
</dbReference>
<dbReference type="InterPro" id="IPR006530">
    <property type="entry name" value="YD"/>
</dbReference>
<keyword evidence="3" id="KW-0732">Signal</keyword>
<feature type="region of interest" description="Disordered" evidence="2">
    <location>
        <begin position="873"/>
        <end position="893"/>
    </location>
</feature>
<feature type="compositionally biased region" description="Polar residues" evidence="2">
    <location>
        <begin position="873"/>
        <end position="891"/>
    </location>
</feature>
<feature type="chain" id="PRO_5020707672" description="Teneurin-like YD-shell domain-containing protein" evidence="3">
    <location>
        <begin position="31"/>
        <end position="2076"/>
    </location>
</feature>
<dbReference type="Pfam" id="PF25023">
    <property type="entry name" value="TEN_YD-shell"/>
    <property type="match status" value="1"/>
</dbReference>
<organism evidence="5 6">
    <name type="scientific">Kribbella antibiotica</name>
    <dbReference type="NCBI Taxonomy" id="190195"/>
    <lineage>
        <taxon>Bacteria</taxon>
        <taxon>Bacillati</taxon>
        <taxon>Actinomycetota</taxon>
        <taxon>Actinomycetes</taxon>
        <taxon>Propionibacteriales</taxon>
        <taxon>Kribbellaceae</taxon>
        <taxon>Kribbella</taxon>
    </lineage>
</organism>
<dbReference type="Pfam" id="PF05593">
    <property type="entry name" value="RHS_repeat"/>
    <property type="match status" value="1"/>
</dbReference>
<name>A0A4R4Z0F5_9ACTN</name>
<dbReference type="InterPro" id="IPR022385">
    <property type="entry name" value="Rhs_assc_core"/>
</dbReference>
<dbReference type="PANTHER" id="PTHR32305:SF17">
    <property type="entry name" value="TRNA NUCLEASE WAPA"/>
    <property type="match status" value="1"/>
</dbReference>
<keyword evidence="1" id="KW-0677">Repeat</keyword>
<dbReference type="OrthoDB" id="5150353at2"/>
<keyword evidence="6" id="KW-1185">Reference proteome</keyword>
<feature type="compositionally biased region" description="Basic and acidic residues" evidence="2">
    <location>
        <begin position="1100"/>
        <end position="1114"/>
    </location>
</feature>
<protein>
    <recommendedName>
        <fullName evidence="4">Teneurin-like YD-shell domain-containing protein</fullName>
    </recommendedName>
</protein>
<evidence type="ECO:0000256" key="2">
    <source>
        <dbReference type="SAM" id="MobiDB-lite"/>
    </source>
</evidence>
<evidence type="ECO:0000313" key="6">
    <source>
        <dbReference type="Proteomes" id="UP000295124"/>
    </source>
</evidence>
<feature type="signal peptide" evidence="3">
    <location>
        <begin position="1"/>
        <end position="30"/>
    </location>
</feature>
<sequence length="2076" mass="224162">MRVRRRWQTTSTAVAVALSLLVTTPGVASAEQSADKPKSTAGKAKPRKKEASVPTENLPAKPGIPDRDGERTVTSVPEQHWPAAGRAEVAVPKPQTLQAGRTAAAPLTQVGTLPISVGPAAPVNKAAAGVTAADRATVAAAPGKVAVELLERKGSELRFTVRRTDGVAKAGQVGLRLDYSAFRQAFGGDWSTRLQVLKVLDCAGCQPVRVPSRNDGTGAITADVPASAAPTTFALAAAPSGPSGDGTATALNPTATWQVGGSSGDFNWSYPMQVPPSLGGPRPTVALGYNSGAVDGRTTASNSQGSWVGAGFELAPGGSIERRYASCGSKTEQKGNNGTSPTGDYCWATDNATFSLNGSGGELVLDDTTKTWHTRTDDGMTIERLGNADNGDEGPDSGAGQKGEHWRITDKGGIQYYFGLNKLPGATASTNSAWTVPVAGNNDGEPCKKAAFADSFCKQAYKWNLDYVVDPHGNTMSYYYDIETNKYGRAGQATLVSDYIRAGNINRIEYGQQKNKLTDNAAKVAQVRFETAERCLKSTGCVAADYVDTPLDQECTSTTNCGTILSPTFWTKKRLARVVSEVWRGTAYAPVDSWSLRQSFLDPRDGGRSSMLWLDGLGNTGHVGGTKALPEVTFAAQMLPNRLIGPDSVGQPALLWPRVQTVTYGTGGQVAVHYKTPDCVNPTDLPTADDNRKRCYPIKWTPKDQAERQDWFAKYVVDEVKEADQVGGTRDQVTRIEYPEAPAWRHDEEDGLVEVDRKTWSQWRGYEKVKVITGDGVDGPATVKLNTYYRGMDGDVRADNSVKDVSITDSTGAKSKDLNALTGRSREQTTYSGDTIVDRSIADQWISKTPTAVRERTWGTTKAYQVAEQAVRQDQATGTGWKSSSSSNTIDEATGRVTAKSDLRDIADPNDDICTRYEYFDSPAAKLSNLPARLQTVDVACTKPWTKNDVISDSVTTYDPATGDKVAQARLAGFDAAGKEIYQTTSTIDYDVIGRVRHTKKGTATTTIDYTPATGGPVTATKTIQPNGQTATSTVDPARGEELTVTDIANRTTTTTRDALGRVLETRQAGNTGAVPDVVNVYSDEPGKPGLVTSTALRADGRSETSREFSDGLGRRRQTQNESADGVGRIITDYLTDSRGQVVKQNGPYYNNAPLGFDIVKPTDESKLPAQKLTTFDALGRPQVESFKTSGVPQWTRTHTNGTGVETIEPPTGEQATTRITDLQGRLVELRAYQGNKATGAYDKTTYTYTARGQIAAVTDPAGNVWSYEYDLRGRKIVDHDPDRGTTTYTYNDLDQLVTSKDARNITLTFSYDVLGRKTAVKQGDTVIGETVYDTLKPGQVTSTTRYVDGNPYTMRYTGYDAAGRPTGSELVVPKAEGKLEGVYPISTAYTTDGQVKSTTMPAVGGLPQETVTTGYDSRSRPITLTGASPYVTETDYTAYGETSRIKVENGDNWTEQLFEYEEGSHRLSRSSLLTPNGYVSDVGYKYDAAGNVLQATDTPTTEDANDTQCFGYDHYRRLTQAWTPTGGDCGAAPAKDALGGPAPYWYSWTFDAIGNRKSERRITPTAQTDATYEYPAAGQARPHAVQKVTTTGTGGTRVDQYGYDANGSMTTRTKGAVTETLTWTDDGRLNELTGNGKSSKFIYDAAGRQILRRDVGGTTLFLGDTELQLKLDGSLVGTRYYALGDHAVAVRVGDKIKWVSSDHHGTMTVSVDSATLAIQRRRTSPYGEVRGTAPTAWAGQRGFVGGVQDDSTGLVNLGARQYDPGTGRFVSADPQLDFQDPQQMNAYAYANNSPVTFSDPDGERYVTETVTTLREVVKVVYKRIIEEKERLVTRSRMVITALALYIVFRAMGWNALANALIGWATYQVREIYRIQRTIRELVKVQERVTRQLQRWVDDAESKNLDQMLKNSNDILASATRIAQQTAQAMTWALTLRGANRQGGGGGGGAGAGRFHMAGGPSPCWEYGCTSPDPNIDKLDNKEKDQPFWYKLLRGTVAGAGGGAVGFGCSVPFAPTGVGAPTAAGACGTAAFVGIGQLFDNMWNGKNKTPREQAYDEQRKQNKETFRETCHTYNGC</sequence>
<feature type="region of interest" description="Disordered" evidence="2">
    <location>
        <begin position="1100"/>
        <end position="1125"/>
    </location>
</feature>
<reference evidence="5 6" key="1">
    <citation type="submission" date="2019-03" db="EMBL/GenBank/DDBJ databases">
        <title>Draft genome sequences of novel Actinobacteria.</title>
        <authorList>
            <person name="Sahin N."/>
            <person name="Ay H."/>
            <person name="Saygin H."/>
        </authorList>
    </citation>
    <scope>NUCLEOTIDE SEQUENCE [LARGE SCALE GENOMIC DNA]</scope>
    <source>
        <strain evidence="5 6">JCM 13523</strain>
    </source>
</reference>
<feature type="region of interest" description="Disordered" evidence="2">
    <location>
        <begin position="26"/>
        <end position="72"/>
    </location>
</feature>
<comment type="caution">
    <text evidence="5">The sequence shown here is derived from an EMBL/GenBank/DDBJ whole genome shotgun (WGS) entry which is preliminary data.</text>
</comment>
<feature type="compositionally biased region" description="Polar residues" evidence="2">
    <location>
        <begin position="1410"/>
        <end position="1421"/>
    </location>
</feature>
<accession>A0A4R4Z0F5</accession>
<dbReference type="Gene3D" id="2.180.10.10">
    <property type="entry name" value="RHS repeat-associated core"/>
    <property type="match status" value="1"/>
</dbReference>
<evidence type="ECO:0000256" key="1">
    <source>
        <dbReference type="ARBA" id="ARBA00022737"/>
    </source>
</evidence>
<evidence type="ECO:0000313" key="5">
    <source>
        <dbReference type="EMBL" id="TDD51358.1"/>
    </source>
</evidence>
<feature type="domain" description="Teneurin-like YD-shell" evidence="4">
    <location>
        <begin position="1600"/>
        <end position="1796"/>
    </location>
</feature>
<feature type="region of interest" description="Disordered" evidence="2">
    <location>
        <begin position="378"/>
        <end position="405"/>
    </location>
</feature>
<dbReference type="InterPro" id="IPR056823">
    <property type="entry name" value="TEN-like_YD-shell"/>
</dbReference>
<feature type="region of interest" description="Disordered" evidence="2">
    <location>
        <begin position="1400"/>
        <end position="1421"/>
    </location>
</feature>